<dbReference type="PANTHER" id="PTHR35333">
    <property type="entry name" value="BETA-LACTAMASE"/>
    <property type="match status" value="1"/>
</dbReference>
<dbReference type="Gene3D" id="3.40.710.10">
    <property type="entry name" value="DD-peptidase/beta-lactamase superfamily"/>
    <property type="match status" value="1"/>
</dbReference>
<dbReference type="GO" id="GO:0008800">
    <property type="term" value="F:beta-lactamase activity"/>
    <property type="evidence" value="ECO:0007669"/>
    <property type="project" value="InterPro"/>
</dbReference>
<dbReference type="EMBL" id="AP022620">
    <property type="protein sequence ID" value="BBZ75113.1"/>
    <property type="molecule type" value="Genomic_DNA"/>
</dbReference>
<reference evidence="2 3" key="1">
    <citation type="journal article" date="2019" name="Emerg. Microbes Infect.">
        <title>Comprehensive subspecies identification of 175 nontuberculous mycobacteria species based on 7547 genomic profiles.</title>
        <authorList>
            <person name="Matsumoto Y."/>
            <person name="Kinjo T."/>
            <person name="Motooka D."/>
            <person name="Nabeya D."/>
            <person name="Jung N."/>
            <person name="Uechi K."/>
            <person name="Horii T."/>
            <person name="Iida T."/>
            <person name="Fujita J."/>
            <person name="Nakamura S."/>
        </authorList>
    </citation>
    <scope>NUCLEOTIDE SEQUENCE [LARGE SCALE GENOMIC DNA]</scope>
    <source>
        <strain evidence="2 3">JCM 30275</strain>
    </source>
</reference>
<dbReference type="KEGG" id="many:MANY_04500"/>
<name>A0A6N4W401_9MYCO</name>
<protein>
    <submittedName>
        <fullName evidence="2">LppW family protein</fullName>
    </submittedName>
</protein>
<organism evidence="2 3">
    <name type="scientific">Mycolicibacterium anyangense</name>
    <dbReference type="NCBI Taxonomy" id="1431246"/>
    <lineage>
        <taxon>Bacteria</taxon>
        <taxon>Bacillati</taxon>
        <taxon>Actinomycetota</taxon>
        <taxon>Actinomycetes</taxon>
        <taxon>Mycobacteriales</taxon>
        <taxon>Mycobacteriaceae</taxon>
        <taxon>Mycolicibacterium</taxon>
    </lineage>
</organism>
<keyword evidence="3" id="KW-1185">Reference proteome</keyword>
<dbReference type="InterPro" id="IPR012338">
    <property type="entry name" value="Beta-lactam/transpept-like"/>
</dbReference>
<dbReference type="InterPro" id="IPR000871">
    <property type="entry name" value="Beta-lactam_class-A"/>
</dbReference>
<accession>A0A6N4W401</accession>
<dbReference type="AlphaFoldDB" id="A0A6N4W401"/>
<feature type="signal peptide" evidence="1">
    <location>
        <begin position="1"/>
        <end position="31"/>
    </location>
</feature>
<proteinExistence type="predicted"/>
<sequence>MRRRPSVLVTSTAATLVGVLVASSSSPQVNAGTTDSAPQRVTLLSADPNAIPDAPVLAPAPQAPPSTITGLDVRVKQAVADAANNGADISFTVLDRKTGQTVSGGDMGAFPIASVSKLFIADDLLLQVAKGQRDLSPEERQQFDVMLRSSDDNAAEVFWSESGGNAVVSRVKARYGLSGTTLPYDGHWWTTMSTTADIVRYYSMLLDGAGGLPPEQTAIILSDLSASTPNGLDGYPQRFGIPDGLFAEPVAVKQGWMPGWNGNDWLHMSTGVIGTDRRFVIAMAALQPVDDATARNTLTQAIKTMFPDGRI</sequence>
<dbReference type="SUPFAM" id="SSF56601">
    <property type="entry name" value="beta-lactamase/transpeptidase-like"/>
    <property type="match status" value="1"/>
</dbReference>
<evidence type="ECO:0000313" key="3">
    <source>
        <dbReference type="Proteomes" id="UP000467249"/>
    </source>
</evidence>
<dbReference type="PANTHER" id="PTHR35333:SF3">
    <property type="entry name" value="BETA-LACTAMASE-TYPE TRANSPEPTIDASE FOLD CONTAINING PROTEIN"/>
    <property type="match status" value="1"/>
</dbReference>
<evidence type="ECO:0000256" key="1">
    <source>
        <dbReference type="SAM" id="SignalP"/>
    </source>
</evidence>
<gene>
    <name evidence="2" type="ORF">MANY_04500</name>
</gene>
<dbReference type="GO" id="GO:0046677">
    <property type="term" value="P:response to antibiotic"/>
    <property type="evidence" value="ECO:0007669"/>
    <property type="project" value="InterPro"/>
</dbReference>
<evidence type="ECO:0000313" key="2">
    <source>
        <dbReference type="EMBL" id="BBZ75113.1"/>
    </source>
</evidence>
<dbReference type="Proteomes" id="UP000467249">
    <property type="component" value="Chromosome"/>
</dbReference>
<keyword evidence="1" id="KW-0732">Signal</keyword>
<feature type="chain" id="PRO_5026889135" evidence="1">
    <location>
        <begin position="32"/>
        <end position="311"/>
    </location>
</feature>
<dbReference type="GO" id="GO:0030655">
    <property type="term" value="P:beta-lactam antibiotic catabolic process"/>
    <property type="evidence" value="ECO:0007669"/>
    <property type="project" value="InterPro"/>
</dbReference>
<dbReference type="RefSeq" id="WP_163802752.1">
    <property type="nucleotide sequence ID" value="NZ_AP022620.1"/>
</dbReference>